<accession>A0A059TAR0</accession>
<sequence length="83" mass="9592">MGKIEMSLPELEIHYRGWCGENSIARWTRSSTCHITRIKVEYLKEQEIIVLGMMGEAGDGFFHTIDDEGDLVTWGETVWEEDN</sequence>
<organism evidence="1 2">
    <name type="scientific">Listeria phage LP-026</name>
    <dbReference type="NCBI Taxonomy" id="1173745"/>
    <lineage>
        <taxon>Viruses</taxon>
        <taxon>Duplodnaviria</taxon>
        <taxon>Heunggongvirae</taxon>
        <taxon>Uroviricota</taxon>
        <taxon>Caudoviricetes</taxon>
        <taxon>Homburgvirus</taxon>
        <taxon>Homburgvirus LP26</taxon>
    </lineage>
</organism>
<gene>
    <name evidence="1" type="ORF">LP026_083</name>
</gene>
<proteinExistence type="predicted"/>
<evidence type="ECO:0000313" key="1">
    <source>
        <dbReference type="EMBL" id="AHN84777.1"/>
    </source>
</evidence>
<dbReference type="Proteomes" id="UP000026990">
    <property type="component" value="Segment"/>
</dbReference>
<dbReference type="KEGG" id="vg:19686663"/>
<dbReference type="EMBL" id="KJ094020">
    <property type="protein sequence ID" value="AHN84777.1"/>
    <property type="molecule type" value="Genomic_DNA"/>
</dbReference>
<evidence type="ECO:0000313" key="2">
    <source>
        <dbReference type="Proteomes" id="UP000026990"/>
    </source>
</evidence>
<dbReference type="RefSeq" id="YP_009044168.1">
    <property type="nucleotide sequence ID" value="NC_024375.1"/>
</dbReference>
<name>A0A059TAR0_9CAUD</name>
<dbReference type="GeneID" id="19686663"/>
<protein>
    <submittedName>
        <fullName evidence="1">Uncharacterized protein</fullName>
    </submittedName>
</protein>
<keyword evidence="2" id="KW-1185">Reference proteome</keyword>
<reference evidence="1 2" key="1">
    <citation type="journal article" date="2014" name="Appl. Environ. Microbiol.">
        <title>Comparative genomic and morphological analysis of Listeria phages isolated from farm environments.</title>
        <authorList>
            <person name="Denes T."/>
            <person name="Vongkamjan K."/>
            <person name="Ackermann H.W."/>
            <person name="Moreno Switt A.I."/>
            <person name="Wiedmann M."/>
            <person name="den Bakker H.C."/>
        </authorList>
    </citation>
    <scope>NUCLEOTIDE SEQUENCE [LARGE SCALE GENOMIC DNA]</scope>
</reference>